<proteinExistence type="predicted"/>
<organism evidence="1 2">
    <name type="scientific">Paramuricea clavata</name>
    <name type="common">Red gorgonian</name>
    <name type="synonym">Violescent sea-whip</name>
    <dbReference type="NCBI Taxonomy" id="317549"/>
    <lineage>
        <taxon>Eukaryota</taxon>
        <taxon>Metazoa</taxon>
        <taxon>Cnidaria</taxon>
        <taxon>Anthozoa</taxon>
        <taxon>Octocorallia</taxon>
        <taxon>Malacalcyonacea</taxon>
        <taxon>Plexauridae</taxon>
        <taxon>Paramuricea</taxon>
    </lineage>
</organism>
<dbReference type="OrthoDB" id="5955466at2759"/>
<dbReference type="EMBL" id="CACRXK020001090">
    <property type="protein sequence ID" value="CAB3986908.1"/>
    <property type="molecule type" value="Genomic_DNA"/>
</dbReference>
<sequence>MTTHAASCSDLKIVREATGAVTIFFALFTIVSFVGSIYGCIGTCCARREPTFIVTTGQQPNTILITATQGRSACNQQPPANTVVMTTQAYPAYSQQPPPYDQPAGQGQMVVDSKAY</sequence>
<evidence type="ECO:0000313" key="2">
    <source>
        <dbReference type="Proteomes" id="UP001152795"/>
    </source>
</evidence>
<keyword evidence="2" id="KW-1185">Reference proteome</keyword>
<protein>
    <submittedName>
        <fullName evidence="1">Uncharacterized protein</fullName>
    </submittedName>
</protein>
<gene>
    <name evidence="1" type="ORF">PACLA_8A057914</name>
</gene>
<accession>A0A6S7G4Q6</accession>
<dbReference type="Proteomes" id="UP001152795">
    <property type="component" value="Unassembled WGS sequence"/>
</dbReference>
<name>A0A6S7G4Q6_PARCT</name>
<dbReference type="AlphaFoldDB" id="A0A6S7G4Q6"/>
<evidence type="ECO:0000313" key="1">
    <source>
        <dbReference type="EMBL" id="CAB3986908.1"/>
    </source>
</evidence>
<comment type="caution">
    <text evidence="1">The sequence shown here is derived from an EMBL/GenBank/DDBJ whole genome shotgun (WGS) entry which is preliminary data.</text>
</comment>
<reference evidence="1" key="1">
    <citation type="submission" date="2020-04" db="EMBL/GenBank/DDBJ databases">
        <authorList>
            <person name="Alioto T."/>
            <person name="Alioto T."/>
            <person name="Gomez Garrido J."/>
        </authorList>
    </citation>
    <scope>NUCLEOTIDE SEQUENCE</scope>
    <source>
        <strain evidence="1">A484AB</strain>
    </source>
</reference>